<dbReference type="HOGENOM" id="CLU_2512294_0_0_1"/>
<dbReference type="KEGG" id="bze:COCCADRAFT_99127"/>
<organism evidence="1 2">
    <name type="scientific">Cochliobolus carbonum (strain 26-R-13)</name>
    <name type="common">Maize leaf spot fungus</name>
    <name type="synonym">Bipolaris zeicola</name>
    <dbReference type="NCBI Taxonomy" id="930089"/>
    <lineage>
        <taxon>Eukaryota</taxon>
        <taxon>Fungi</taxon>
        <taxon>Dikarya</taxon>
        <taxon>Ascomycota</taxon>
        <taxon>Pezizomycotina</taxon>
        <taxon>Dothideomycetes</taxon>
        <taxon>Pleosporomycetidae</taxon>
        <taxon>Pleosporales</taxon>
        <taxon>Pleosporineae</taxon>
        <taxon>Pleosporaceae</taxon>
        <taxon>Bipolaris</taxon>
    </lineage>
</organism>
<reference evidence="1 2" key="1">
    <citation type="journal article" date="2013" name="PLoS Genet.">
        <title>Comparative genome structure, secondary metabolite, and effector coding capacity across Cochliobolus pathogens.</title>
        <authorList>
            <person name="Condon B.J."/>
            <person name="Leng Y."/>
            <person name="Wu D."/>
            <person name="Bushley K.E."/>
            <person name="Ohm R.A."/>
            <person name="Otillar R."/>
            <person name="Martin J."/>
            <person name="Schackwitz W."/>
            <person name="Grimwood J."/>
            <person name="MohdZainudin N."/>
            <person name="Xue C."/>
            <person name="Wang R."/>
            <person name="Manning V.A."/>
            <person name="Dhillon B."/>
            <person name="Tu Z.J."/>
            <person name="Steffenson B.J."/>
            <person name="Salamov A."/>
            <person name="Sun H."/>
            <person name="Lowry S."/>
            <person name="LaButti K."/>
            <person name="Han J."/>
            <person name="Copeland A."/>
            <person name="Lindquist E."/>
            <person name="Barry K."/>
            <person name="Schmutz J."/>
            <person name="Baker S.E."/>
            <person name="Ciuffetti L.M."/>
            <person name="Grigoriev I.V."/>
            <person name="Zhong S."/>
            <person name="Turgeon B.G."/>
        </authorList>
    </citation>
    <scope>NUCLEOTIDE SEQUENCE [LARGE SCALE GENOMIC DNA]</scope>
    <source>
        <strain evidence="1 2">26-R-13</strain>
    </source>
</reference>
<dbReference type="Proteomes" id="UP000053841">
    <property type="component" value="Unassembled WGS sequence"/>
</dbReference>
<dbReference type="EMBL" id="KI964638">
    <property type="protein sequence ID" value="EUC32260.1"/>
    <property type="molecule type" value="Genomic_DNA"/>
</dbReference>
<gene>
    <name evidence="1" type="ORF">COCCADRAFT_99127</name>
</gene>
<sequence length="85" mass="9549">MLYDPYYSYLSLSATTMSTPLVTPTLLTAEDAAFELEKASITSYEQGWDRWDGPVWPVGYVQCSMQIDGYVRPRVAMEGVDDVKA</sequence>
<dbReference type="OrthoDB" id="3795810at2759"/>
<protein>
    <submittedName>
        <fullName evidence="1">Uncharacterized protein</fullName>
    </submittedName>
</protein>
<evidence type="ECO:0000313" key="2">
    <source>
        <dbReference type="Proteomes" id="UP000053841"/>
    </source>
</evidence>
<dbReference type="AlphaFoldDB" id="W6Y3M2"/>
<proteinExistence type="predicted"/>
<evidence type="ECO:0000313" key="1">
    <source>
        <dbReference type="EMBL" id="EUC32260.1"/>
    </source>
</evidence>
<dbReference type="GeneID" id="19154741"/>
<keyword evidence="2" id="KW-1185">Reference proteome</keyword>
<dbReference type="RefSeq" id="XP_007713454.1">
    <property type="nucleotide sequence ID" value="XM_007715264.1"/>
</dbReference>
<accession>W6Y3M2</accession>
<name>W6Y3M2_COCC2</name>